<dbReference type="Pfam" id="PF13075">
    <property type="entry name" value="DUF3939"/>
    <property type="match status" value="1"/>
</dbReference>
<dbReference type="InterPro" id="IPR025071">
    <property type="entry name" value="DUF3939"/>
</dbReference>
<reference evidence="1" key="1">
    <citation type="submission" date="2022-07" db="EMBL/GenBank/DDBJ databases">
        <authorList>
            <person name="Li W.-J."/>
            <person name="Deng Q.-Q."/>
        </authorList>
    </citation>
    <scope>NUCLEOTIDE SEQUENCE</scope>
    <source>
        <strain evidence="1">SYSU M60031</strain>
    </source>
</reference>
<name>A0AA42BSW7_9BACI</name>
<evidence type="ECO:0000313" key="2">
    <source>
        <dbReference type="Proteomes" id="UP001156102"/>
    </source>
</evidence>
<proteinExistence type="predicted"/>
<keyword evidence="2" id="KW-1185">Reference proteome</keyword>
<comment type="caution">
    <text evidence="1">The sequence shown here is derived from an EMBL/GenBank/DDBJ whole genome shotgun (WGS) entry which is preliminary data.</text>
</comment>
<accession>A0AA42BSW7</accession>
<dbReference type="EMBL" id="JANCLT010000004">
    <property type="protein sequence ID" value="MCP8968878.1"/>
    <property type="molecule type" value="Genomic_DNA"/>
</dbReference>
<evidence type="ECO:0000313" key="1">
    <source>
        <dbReference type="EMBL" id="MCP8968878.1"/>
    </source>
</evidence>
<dbReference type="Proteomes" id="UP001156102">
    <property type="component" value="Unassembled WGS sequence"/>
</dbReference>
<dbReference type="AlphaFoldDB" id="A0AA42BSW7"/>
<dbReference type="RefSeq" id="WP_254758788.1">
    <property type="nucleotide sequence ID" value="NZ_JANCLT010000004.1"/>
</dbReference>
<organism evidence="1 2">
    <name type="scientific">Ectobacillus ponti</name>
    <dbReference type="NCBI Taxonomy" id="2961894"/>
    <lineage>
        <taxon>Bacteria</taxon>
        <taxon>Bacillati</taxon>
        <taxon>Bacillota</taxon>
        <taxon>Bacilli</taxon>
        <taxon>Bacillales</taxon>
        <taxon>Bacillaceae</taxon>
        <taxon>Ectobacillus</taxon>
    </lineage>
</organism>
<gene>
    <name evidence="1" type="ORF">NK662_10040</name>
</gene>
<protein>
    <submittedName>
        <fullName evidence="1">DUF3939 domain-containing protein</fullName>
    </submittedName>
</protein>
<sequence>MFRFFKEGKGKREITQQELEIAIAAFLEQHPNIAYTVLVNEDYTVNFKLLKPYLPAVPLNQFLITRETLEVFPDTPEYRELIQEIDAVQKAVDQYVMDKETFPVVESDEYHRICPMKLLPYLRRQLERELYISEKHYLVSSRPDHKKIG</sequence>